<evidence type="ECO:0000313" key="2">
    <source>
        <dbReference type="EMBL" id="CCF84330.1"/>
    </source>
</evidence>
<organism evidence="2 3">
    <name type="scientific">Nitrolancea hollandica Lb</name>
    <dbReference type="NCBI Taxonomy" id="1129897"/>
    <lineage>
        <taxon>Bacteria</taxon>
        <taxon>Pseudomonadati</taxon>
        <taxon>Thermomicrobiota</taxon>
        <taxon>Thermomicrobia</taxon>
        <taxon>Sphaerobacterales</taxon>
        <taxon>Sphaerobacterineae</taxon>
        <taxon>Sphaerobacteraceae</taxon>
        <taxon>Nitrolancea</taxon>
    </lineage>
</organism>
<name>I4EI18_9BACT</name>
<dbReference type="Proteomes" id="UP000004221">
    <property type="component" value="Unassembled WGS sequence"/>
</dbReference>
<sequence>MWFILLLLLALVFFLVSAFSFAGPFTLLPALLFFAAAVAVRIRAPLRGWLVLLGLGAGLWLILIGLTLLSAR</sequence>
<comment type="caution">
    <text evidence="2">The sequence shown here is derived from an EMBL/GenBank/DDBJ whole genome shotgun (WGS) entry which is preliminary data.</text>
</comment>
<evidence type="ECO:0000256" key="1">
    <source>
        <dbReference type="SAM" id="Phobius"/>
    </source>
</evidence>
<accession>I4EI18</accession>
<dbReference type="RefSeq" id="WP_008478418.1">
    <property type="nucleotide sequence ID" value="NZ_CAGS01000259.1"/>
</dbReference>
<keyword evidence="3" id="KW-1185">Reference proteome</keyword>
<proteinExistence type="predicted"/>
<feature type="transmembrane region" description="Helical" evidence="1">
    <location>
        <begin position="46"/>
        <end position="69"/>
    </location>
</feature>
<evidence type="ECO:0000313" key="3">
    <source>
        <dbReference type="Proteomes" id="UP000004221"/>
    </source>
</evidence>
<gene>
    <name evidence="2" type="ORF">NITHO_3310047</name>
</gene>
<reference evidence="2 3" key="1">
    <citation type="journal article" date="2012" name="ISME J.">
        <title>Nitrification expanded: discovery, physiology and genomics of a nitrite-oxidizing bacterium from the phylum Chloroflexi.</title>
        <authorList>
            <person name="Sorokin D.Y."/>
            <person name="Lucker S."/>
            <person name="Vejmelkova D."/>
            <person name="Kostrikina N.A."/>
            <person name="Kleerebezem R."/>
            <person name="Rijpstra W.I."/>
            <person name="Damste J.S."/>
            <person name="Le Paslier D."/>
            <person name="Muyzer G."/>
            <person name="Wagner M."/>
            <person name="van Loosdrecht M.C."/>
            <person name="Daims H."/>
        </authorList>
    </citation>
    <scope>NUCLEOTIDE SEQUENCE [LARGE SCALE GENOMIC DNA]</scope>
    <source>
        <strain evidence="3">none</strain>
    </source>
</reference>
<keyword evidence="1" id="KW-1133">Transmembrane helix</keyword>
<keyword evidence="1" id="KW-0812">Transmembrane</keyword>
<dbReference type="EMBL" id="CAGS01000259">
    <property type="protein sequence ID" value="CCF84330.1"/>
    <property type="molecule type" value="Genomic_DNA"/>
</dbReference>
<protein>
    <submittedName>
        <fullName evidence="2">Uncharacterized protein</fullName>
    </submittedName>
</protein>
<dbReference type="AlphaFoldDB" id="I4EI18"/>
<keyword evidence="1" id="KW-0472">Membrane</keyword>